<dbReference type="RefSeq" id="WP_133226254.1">
    <property type="nucleotide sequence ID" value="NZ_SMRT01000002.1"/>
</dbReference>
<comment type="catalytic activity">
    <reaction evidence="6">
        <text>Couples ATP hydrolysis with the unwinding of duplex DNA by translocating in the 3'-5' direction.</text>
        <dbReference type="EC" id="5.6.2.4"/>
    </reaction>
</comment>
<evidence type="ECO:0000256" key="5">
    <source>
        <dbReference type="ARBA" id="ARBA00023235"/>
    </source>
</evidence>
<organism evidence="12 13">
    <name type="scientific">Paenibacillus piri</name>
    <dbReference type="NCBI Taxonomy" id="2547395"/>
    <lineage>
        <taxon>Bacteria</taxon>
        <taxon>Bacillati</taxon>
        <taxon>Bacillota</taxon>
        <taxon>Bacilli</taxon>
        <taxon>Bacillales</taxon>
        <taxon>Paenibacillaceae</taxon>
        <taxon>Paenibacillus</taxon>
    </lineage>
</organism>
<dbReference type="PROSITE" id="PS51198">
    <property type="entry name" value="UVRD_HELICASE_ATP_BIND"/>
    <property type="match status" value="1"/>
</dbReference>
<evidence type="ECO:0000256" key="7">
    <source>
        <dbReference type="ARBA" id="ARBA00034808"/>
    </source>
</evidence>
<evidence type="ECO:0000256" key="6">
    <source>
        <dbReference type="ARBA" id="ARBA00034617"/>
    </source>
</evidence>
<evidence type="ECO:0000256" key="9">
    <source>
        <dbReference type="PROSITE-ProRule" id="PRU00560"/>
    </source>
</evidence>
<dbReference type="InterPro" id="IPR027785">
    <property type="entry name" value="UvrD-like_helicase_C"/>
</dbReference>
<dbReference type="InterPro" id="IPR014017">
    <property type="entry name" value="DNA_helicase_UvrD-like_C"/>
</dbReference>
<accession>A0A4R5KXD8</accession>
<dbReference type="GO" id="GO:0005829">
    <property type="term" value="C:cytosol"/>
    <property type="evidence" value="ECO:0007669"/>
    <property type="project" value="TreeGrafter"/>
</dbReference>
<keyword evidence="13" id="KW-1185">Reference proteome</keyword>
<keyword evidence="5" id="KW-0413">Isomerase</keyword>
<comment type="caution">
    <text evidence="12">The sequence shown here is derived from an EMBL/GenBank/DDBJ whole genome shotgun (WGS) entry which is preliminary data.</text>
</comment>
<evidence type="ECO:0000256" key="10">
    <source>
        <dbReference type="SAM" id="Coils"/>
    </source>
</evidence>
<dbReference type="AlphaFoldDB" id="A0A4R5KXD8"/>
<dbReference type="Proteomes" id="UP000295636">
    <property type="component" value="Unassembled WGS sequence"/>
</dbReference>
<evidence type="ECO:0000256" key="2">
    <source>
        <dbReference type="ARBA" id="ARBA00022801"/>
    </source>
</evidence>
<keyword evidence="4 9" id="KW-0067">ATP-binding</keyword>
<evidence type="ECO:0000256" key="8">
    <source>
        <dbReference type="ARBA" id="ARBA00048988"/>
    </source>
</evidence>
<dbReference type="InterPro" id="IPR027417">
    <property type="entry name" value="P-loop_NTPase"/>
</dbReference>
<keyword evidence="10" id="KW-0175">Coiled coil</keyword>
<evidence type="ECO:0000313" key="12">
    <source>
        <dbReference type="EMBL" id="TDF99660.1"/>
    </source>
</evidence>
<dbReference type="PANTHER" id="PTHR11070">
    <property type="entry name" value="UVRD / RECB / PCRA DNA HELICASE FAMILY MEMBER"/>
    <property type="match status" value="1"/>
</dbReference>
<evidence type="ECO:0000259" key="11">
    <source>
        <dbReference type="PROSITE" id="PS51198"/>
    </source>
</evidence>
<dbReference type="InterPro" id="IPR000212">
    <property type="entry name" value="DNA_helicase_UvrD/REP"/>
</dbReference>
<feature type="binding site" evidence="9">
    <location>
        <begin position="206"/>
        <end position="213"/>
    </location>
    <ligand>
        <name>ATP</name>
        <dbReference type="ChEBI" id="CHEBI:30616"/>
    </ligand>
</feature>
<dbReference type="SUPFAM" id="SSF52540">
    <property type="entry name" value="P-loop containing nucleoside triphosphate hydrolases"/>
    <property type="match status" value="1"/>
</dbReference>
<dbReference type="OrthoDB" id="9787585at2"/>
<dbReference type="GO" id="GO:0043138">
    <property type="term" value="F:3'-5' DNA helicase activity"/>
    <property type="evidence" value="ECO:0007669"/>
    <property type="project" value="UniProtKB-EC"/>
</dbReference>
<evidence type="ECO:0000313" key="13">
    <source>
        <dbReference type="Proteomes" id="UP000295636"/>
    </source>
</evidence>
<keyword evidence="3 9" id="KW-0347">Helicase</keyword>
<dbReference type="PANTHER" id="PTHR11070:SF17">
    <property type="entry name" value="DNA HELICASE IV"/>
    <property type="match status" value="1"/>
</dbReference>
<dbReference type="GO" id="GO:0003677">
    <property type="term" value="F:DNA binding"/>
    <property type="evidence" value="ECO:0007669"/>
    <property type="project" value="InterPro"/>
</dbReference>
<dbReference type="Pfam" id="PF13538">
    <property type="entry name" value="UvrD_C_2"/>
    <property type="match status" value="1"/>
</dbReference>
<dbReference type="GO" id="GO:0016887">
    <property type="term" value="F:ATP hydrolysis activity"/>
    <property type="evidence" value="ECO:0007669"/>
    <property type="project" value="RHEA"/>
</dbReference>
<protein>
    <recommendedName>
        <fullName evidence="7">DNA 3'-5' helicase</fullName>
        <ecNumber evidence="7">5.6.2.4</ecNumber>
    </recommendedName>
</protein>
<gene>
    <name evidence="12" type="ORF">E1757_07475</name>
</gene>
<keyword evidence="2 9" id="KW-0378">Hydrolase</keyword>
<dbReference type="GO" id="GO:0000725">
    <property type="term" value="P:recombinational repair"/>
    <property type="evidence" value="ECO:0007669"/>
    <property type="project" value="TreeGrafter"/>
</dbReference>
<dbReference type="EMBL" id="SMRT01000002">
    <property type="protein sequence ID" value="TDF99660.1"/>
    <property type="molecule type" value="Genomic_DNA"/>
</dbReference>
<name>A0A4R5KXD8_9BACL</name>
<dbReference type="GO" id="GO:0005524">
    <property type="term" value="F:ATP binding"/>
    <property type="evidence" value="ECO:0007669"/>
    <property type="project" value="UniProtKB-UniRule"/>
</dbReference>
<evidence type="ECO:0000256" key="3">
    <source>
        <dbReference type="ARBA" id="ARBA00022806"/>
    </source>
</evidence>
<evidence type="ECO:0000256" key="1">
    <source>
        <dbReference type="ARBA" id="ARBA00022741"/>
    </source>
</evidence>
<evidence type="ECO:0000256" key="4">
    <source>
        <dbReference type="ARBA" id="ARBA00022840"/>
    </source>
</evidence>
<proteinExistence type="predicted"/>
<sequence>MESSVQTAYQEEMQRLEETFSEIDRQLTALKDIPPYKGTDHTEQVLDSIRESRRRNLAVAQTEPYFGRLDFQEEGLGKPSPLYIGKVGVEKDPSLELMVVDWRAPVASLFYSFTGGTDPVHYESPDGLVEGLVYLKRNLVIRKQILQRVVDTFDRTGDQMAVTDEFLLYRLGENKDNKLRDIVSTIQSEQDAIIRAVKNSALIIQGVAGSGKTTVALHRLAFLLYQYRDQVKAERMIIFAPNRMFLDYISSVLPELGVGHIQQTTFTDWALELLDHEAKLADPAEQLRYWFQTGSARPAMDDTAPGRWKGSVRFMRWLDQALAQYEASAVPAADFSPWDGAKLTHQTIRQWYDVENRHEPLMKRRERVLARIKRWMEMELDKVWETHLKKDYKKKGSARLRDYAKHWTDYSPFGFYKELFAVGGSKALNLPGPLFAELPAELVVYTESYLKKKRVQPEDMAPLLYIRSKFYGIHGDLTFDHTVIDEAQDFSPFQIALLHLHTRNHSFTILGDLSQGIHAYQGIRDWKEFTELFADGQTAYFQLNRSYRSTMEIIYFANEVLKNGIEQPAALAVPVFRSGDPVQVVEVKEAALAAALKDAIGRLQSGDATTVAVLARTEARCEQLHKQLTAQGLPVHLIAAGQQHYEGGISVVPSFMAKGLEFDAVIVVDVDAEHYTAAAEDAKLLYVACTRALHALQLWYEGAPSPLIASIAGDFVQASAP</sequence>
<dbReference type="Gene3D" id="3.40.50.300">
    <property type="entry name" value="P-loop containing nucleotide triphosphate hydrolases"/>
    <property type="match status" value="3"/>
</dbReference>
<dbReference type="InterPro" id="IPR014016">
    <property type="entry name" value="UvrD-like_ATP-bd"/>
</dbReference>
<feature type="domain" description="UvrD-like helicase ATP-binding" evidence="11">
    <location>
        <begin position="185"/>
        <end position="550"/>
    </location>
</feature>
<reference evidence="12 13" key="1">
    <citation type="submission" date="2019-03" db="EMBL/GenBank/DDBJ databases">
        <title>This is whole genome sequence of Paenibacillus sp MS74 strain.</title>
        <authorList>
            <person name="Trinh H.N."/>
        </authorList>
    </citation>
    <scope>NUCLEOTIDE SEQUENCE [LARGE SCALE GENOMIC DNA]</scope>
    <source>
        <strain evidence="12 13">MS74</strain>
    </source>
</reference>
<dbReference type="EC" id="5.6.2.4" evidence="7"/>
<comment type="catalytic activity">
    <reaction evidence="8">
        <text>ATP + H2O = ADP + phosphate + H(+)</text>
        <dbReference type="Rhea" id="RHEA:13065"/>
        <dbReference type="ChEBI" id="CHEBI:15377"/>
        <dbReference type="ChEBI" id="CHEBI:15378"/>
        <dbReference type="ChEBI" id="CHEBI:30616"/>
        <dbReference type="ChEBI" id="CHEBI:43474"/>
        <dbReference type="ChEBI" id="CHEBI:456216"/>
        <dbReference type="EC" id="5.6.2.4"/>
    </reaction>
</comment>
<keyword evidence="1 9" id="KW-0547">Nucleotide-binding</keyword>
<dbReference type="Pfam" id="PF13361">
    <property type="entry name" value="UvrD_C"/>
    <property type="match status" value="1"/>
</dbReference>
<feature type="coiled-coil region" evidence="10">
    <location>
        <begin position="6"/>
        <end position="33"/>
    </location>
</feature>